<evidence type="ECO:0000313" key="4">
    <source>
        <dbReference type="Proteomes" id="UP000469559"/>
    </source>
</evidence>
<dbReference type="EMBL" id="QGMF01000088">
    <property type="protein sequence ID" value="TVY19768.1"/>
    <property type="molecule type" value="Genomic_DNA"/>
</dbReference>
<dbReference type="Gene3D" id="3.30.70.100">
    <property type="match status" value="1"/>
</dbReference>
<feature type="domain" description="EthD" evidence="2">
    <location>
        <begin position="21"/>
        <end position="117"/>
    </location>
</feature>
<organism evidence="3 4">
    <name type="scientific">Lachnellula arida</name>
    <dbReference type="NCBI Taxonomy" id="1316785"/>
    <lineage>
        <taxon>Eukaryota</taxon>
        <taxon>Fungi</taxon>
        <taxon>Dikarya</taxon>
        <taxon>Ascomycota</taxon>
        <taxon>Pezizomycotina</taxon>
        <taxon>Leotiomycetes</taxon>
        <taxon>Helotiales</taxon>
        <taxon>Lachnaceae</taxon>
        <taxon>Lachnellula</taxon>
    </lineage>
</organism>
<dbReference type="SUPFAM" id="SSF54909">
    <property type="entry name" value="Dimeric alpha+beta barrel"/>
    <property type="match status" value="1"/>
</dbReference>
<evidence type="ECO:0000313" key="3">
    <source>
        <dbReference type="EMBL" id="TVY19768.1"/>
    </source>
</evidence>
<evidence type="ECO:0000256" key="1">
    <source>
        <dbReference type="ARBA" id="ARBA00005986"/>
    </source>
</evidence>
<dbReference type="AlphaFoldDB" id="A0A8T9BII5"/>
<comment type="caution">
    <text evidence="3">The sequence shown here is derived from an EMBL/GenBank/DDBJ whole genome shotgun (WGS) entry which is preliminary data.</text>
</comment>
<gene>
    <name evidence="3" type="primary">tpcK</name>
    <name evidence="3" type="ORF">LARI1_G002600</name>
</gene>
<reference evidence="3 4" key="1">
    <citation type="submission" date="2018-05" db="EMBL/GenBank/DDBJ databases">
        <title>Whole genome sequencing for identification of molecular markers to develop diagnostic detection tools for the regulated plant pathogen Lachnellula willkommii.</title>
        <authorList>
            <person name="Giroux E."/>
            <person name="Bilodeau G."/>
        </authorList>
    </citation>
    <scope>NUCLEOTIDE SEQUENCE [LARGE SCALE GENOMIC DNA]</scope>
    <source>
        <strain evidence="3 4">CBS 203.66</strain>
    </source>
</reference>
<comment type="similarity">
    <text evidence="1">Belongs to the tpcK family.</text>
</comment>
<dbReference type="GO" id="GO:0016491">
    <property type="term" value="F:oxidoreductase activity"/>
    <property type="evidence" value="ECO:0007669"/>
    <property type="project" value="InterPro"/>
</dbReference>
<protein>
    <submittedName>
        <fullName evidence="3">Putative decarboxylase tpcK</fullName>
    </submittedName>
</protein>
<dbReference type="InterPro" id="IPR011008">
    <property type="entry name" value="Dimeric_a/b-barrel"/>
</dbReference>
<keyword evidence="4" id="KW-1185">Reference proteome</keyword>
<dbReference type="OrthoDB" id="3454835at2759"/>
<name>A0A8T9BII5_9HELO</name>
<proteinExistence type="inferred from homology"/>
<dbReference type="Proteomes" id="UP000469559">
    <property type="component" value="Unassembled WGS sequence"/>
</dbReference>
<evidence type="ECO:0000259" key="2">
    <source>
        <dbReference type="Pfam" id="PF07110"/>
    </source>
</evidence>
<dbReference type="InterPro" id="IPR009799">
    <property type="entry name" value="EthD_dom"/>
</dbReference>
<dbReference type="Pfam" id="PF07110">
    <property type="entry name" value="EthD"/>
    <property type="match status" value="1"/>
</dbReference>
<sequence length="121" mass="13975">MASNDQKPQRLFQWTVCAYKKEGMDDEEYHKYLGEKHGPLTAPFLAKYGILKHTVVHNTTETKKLMAKIAGPDYDNFADYDCFVQCIFRDVEDFVRFQQDPAYATILAPDHDNFADTTKSN</sequence>
<accession>A0A8T9BII5</accession>